<dbReference type="SMART" id="SM00438">
    <property type="entry name" value="ZnF_NFX"/>
    <property type="match status" value="7"/>
</dbReference>
<keyword evidence="4" id="KW-0677">Repeat</keyword>
<reference evidence="14 15" key="1">
    <citation type="journal article" date="2011" name="Proc. Natl. Acad. Sci. U.S.A.">
        <title>Evolutionary erosion of yeast sex chromosomes by mating-type switching accidents.</title>
        <authorList>
            <person name="Gordon J.L."/>
            <person name="Armisen D."/>
            <person name="Proux-Wera E."/>
            <person name="Oheigeartaigh S.S."/>
            <person name="Byrne K.P."/>
            <person name="Wolfe K.H."/>
        </authorList>
    </citation>
    <scope>NUCLEOTIDE SEQUENCE [LARGE SCALE GENOMIC DNA]</scope>
    <source>
        <strain evidence="15">ATCC 76901 / BCRC 22586 / CBS 4309 / NBRC 1992 / NRRL Y-12630</strain>
    </source>
</reference>
<dbReference type="PANTHER" id="PTHR12360:SF12">
    <property type="entry name" value="TRANSCRIPTIONAL REPRESSOR NF-X1"/>
    <property type="match status" value="1"/>
</dbReference>
<dbReference type="SUPFAM" id="SSF82708">
    <property type="entry name" value="R3H domain"/>
    <property type="match status" value="1"/>
</dbReference>
<dbReference type="GO" id="GO:0000981">
    <property type="term" value="F:DNA-binding transcription factor activity, RNA polymerase II-specific"/>
    <property type="evidence" value="ECO:0007669"/>
    <property type="project" value="TreeGrafter"/>
</dbReference>
<dbReference type="PROSITE" id="PS51061">
    <property type="entry name" value="R3H"/>
    <property type="match status" value="1"/>
</dbReference>
<comment type="subcellular location">
    <subcellularLocation>
        <location evidence="1">Nucleus</location>
    </subcellularLocation>
</comment>
<evidence type="ECO:0000256" key="10">
    <source>
        <dbReference type="PROSITE-ProRule" id="PRU00175"/>
    </source>
</evidence>
<dbReference type="SMART" id="SM00393">
    <property type="entry name" value="R3H"/>
    <property type="match status" value="1"/>
</dbReference>
<dbReference type="STRING" id="1064592.G0VHF9"/>
<feature type="domain" description="R3H" evidence="13">
    <location>
        <begin position="734"/>
        <end position="797"/>
    </location>
</feature>
<name>G0VHF9_NAUCA</name>
<keyword evidence="6" id="KW-0862">Zinc</keyword>
<dbReference type="RefSeq" id="XP_003677617.1">
    <property type="nucleotide sequence ID" value="XM_003677569.1"/>
</dbReference>
<keyword evidence="5 10" id="KW-0863">Zinc-finger</keyword>
<keyword evidence="8" id="KW-0804">Transcription</keyword>
<protein>
    <recommendedName>
        <fullName evidence="16">R3H domain-containing protein</fullName>
    </recommendedName>
</protein>
<dbReference type="InterPro" id="IPR001841">
    <property type="entry name" value="Znf_RING"/>
</dbReference>
<feature type="region of interest" description="Disordered" evidence="11">
    <location>
        <begin position="1"/>
        <end position="40"/>
    </location>
</feature>
<dbReference type="Pfam" id="PF01422">
    <property type="entry name" value="zf-NF-X1"/>
    <property type="match status" value="6"/>
</dbReference>
<dbReference type="GO" id="GO:0070651">
    <property type="term" value="P:nonfunctional rRNA decay"/>
    <property type="evidence" value="ECO:0007669"/>
    <property type="project" value="EnsemblFungi"/>
</dbReference>
<dbReference type="EMBL" id="HE576758">
    <property type="protein sequence ID" value="CCC71265.1"/>
    <property type="molecule type" value="Genomic_DNA"/>
</dbReference>
<dbReference type="GeneID" id="96904930"/>
<dbReference type="eggNOG" id="KOG1952">
    <property type="taxonomic scope" value="Eukaryota"/>
</dbReference>
<feature type="domain" description="RING-type" evidence="12">
    <location>
        <begin position="68"/>
        <end position="117"/>
    </location>
</feature>
<evidence type="ECO:0000256" key="5">
    <source>
        <dbReference type="ARBA" id="ARBA00022771"/>
    </source>
</evidence>
<dbReference type="PANTHER" id="PTHR12360">
    <property type="entry name" value="NUCLEAR TRANSCRIPTION FACTOR, X-BOX BINDING 1 NFX1"/>
    <property type="match status" value="1"/>
</dbReference>
<evidence type="ECO:0000256" key="1">
    <source>
        <dbReference type="ARBA" id="ARBA00004123"/>
    </source>
</evidence>
<dbReference type="InterPro" id="IPR000967">
    <property type="entry name" value="Znf_NFX1"/>
</dbReference>
<dbReference type="OMA" id="KCQSVCH"/>
<dbReference type="Proteomes" id="UP000001640">
    <property type="component" value="Chromosome 7"/>
</dbReference>
<dbReference type="InterPro" id="IPR036867">
    <property type="entry name" value="R3H_dom_sf"/>
</dbReference>
<keyword evidence="3" id="KW-0479">Metal-binding</keyword>
<reference key="2">
    <citation type="submission" date="2011-08" db="EMBL/GenBank/DDBJ databases">
        <title>Genome sequence of Naumovozyma castellii.</title>
        <authorList>
            <person name="Gordon J.L."/>
            <person name="Armisen D."/>
            <person name="Proux-Wera E."/>
            <person name="OhEigeartaigh S.S."/>
            <person name="Byrne K.P."/>
            <person name="Wolfe K.H."/>
        </authorList>
    </citation>
    <scope>NUCLEOTIDE SEQUENCE</scope>
    <source>
        <strain>Type strain:CBS 4309</strain>
    </source>
</reference>
<evidence type="ECO:0000259" key="12">
    <source>
        <dbReference type="PROSITE" id="PS50089"/>
    </source>
</evidence>
<accession>G0VHF9</accession>
<evidence type="ECO:0000256" key="11">
    <source>
        <dbReference type="SAM" id="MobiDB-lite"/>
    </source>
</evidence>
<gene>
    <name evidence="14" type="primary">NCAS0G03780</name>
    <name evidence="14" type="ordered locus">NCAS_0G03780</name>
</gene>
<evidence type="ECO:0000256" key="6">
    <source>
        <dbReference type="ARBA" id="ARBA00022833"/>
    </source>
</evidence>
<dbReference type="OrthoDB" id="6512771at2759"/>
<feature type="compositionally biased region" description="Basic and acidic residues" evidence="11">
    <location>
        <begin position="1"/>
        <end position="14"/>
    </location>
</feature>
<dbReference type="GO" id="GO:0000977">
    <property type="term" value="F:RNA polymerase II transcription regulatory region sequence-specific DNA binding"/>
    <property type="evidence" value="ECO:0007669"/>
    <property type="project" value="TreeGrafter"/>
</dbReference>
<dbReference type="KEGG" id="ncs:NCAS_0G03780"/>
<evidence type="ECO:0000313" key="14">
    <source>
        <dbReference type="EMBL" id="CCC71265.1"/>
    </source>
</evidence>
<evidence type="ECO:0000259" key="13">
    <source>
        <dbReference type="PROSITE" id="PS51061"/>
    </source>
</evidence>
<dbReference type="CDD" id="cd06008">
    <property type="entry name" value="NF-X1-zinc-finger"/>
    <property type="match status" value="4"/>
</dbReference>
<dbReference type="CDD" id="cd06006">
    <property type="entry name" value="R3H_unknown_2"/>
    <property type="match status" value="1"/>
</dbReference>
<keyword evidence="9" id="KW-0539">Nucleus</keyword>
<sequence>MGKDHISTGDEPDPKSLVLELSDDDSNGESGNSDSSEYESDFAGMDDDAMHYYERAIQEIAKGDSYVCMICTVEMDYTCQMYACKQCYRVFDYECIREWALKSTEKTVDRIWKCPNCYHVNKKVPPKNRPTCWCGKVVNPEPNPLNPNSCGQTCNAHTCVHGCSKICHLGPHPECTRIITIKCRCGKHTKDISCYQSSLLRGKDKFQCDEPCGLPLACGLHRCQKKCHSGLCGICPEILNTKEYLDAHIRCYCGSQDRDTIKCRDVHVPLSASLSQNLKGEKWVGVFKCDNIRNVDYKCHEHSFVEQCIAPPTIDGTKPCPFSPKLLKTCPCGKTPLKELVESRKKCTDPIPTCDSRCGKPLKCGRHTCPFICHVGPCMDPCLQIDKKKCSCNQQSFLVPCQFHQDPQCTTKCESLMSCRRHRCTERCCAGRPRAEARKKRLFRSQDLMDESLVEPQHICLKECNLMLSCGKHKCQRKCHPGKCPPCLESDSNDLVCPCGRTIIEAPVRCGTKLPPCPYPCIKVVRGEYPCGHTPMPHTCHPLNEPCPPCTASVFKPCKCGKVDKVRTLCFQNDVSCGKICGLPLENCNHTCQKRCHLLGECQKTCKQICKKKRINCEHTCLKPCHGKTDCPDIPCSVSIKITCECGRKETYVTCGATSTIPSAATKTHIECDEECELLERHRQLKEAFGIVDSNRSTSLEVEKLKDLAKVATTFEELQLPYNETTLSIYAKQEKWCDQIEEILNKLMDDKARPSLHFKPMRPPQRHFIQEFAKSFNLYAEAQDREPKRSVFVKKEEDGSSSKPIISLHDALPLYQTFKELEKERKLKEFEARTTTRLINVEAPQEDNVYHAKYSGFLIKKISPGTTVEDLQRIFGQFLTSTLIVNPQYLIIQDGKDALIYPENYQEMSAGVERDLETLVGHFDFISKENFIADGVELCDVEVAMLGERLETPILEE</sequence>
<evidence type="ECO:0000256" key="9">
    <source>
        <dbReference type="ARBA" id="ARBA00023242"/>
    </source>
</evidence>
<comment type="similarity">
    <text evidence="2">Belongs to the NFX1 family.</text>
</comment>
<dbReference type="FunFam" id="3.30.1370.50:FF:000006">
    <property type="entry name" value="NF-X1 finger transcription factor"/>
    <property type="match status" value="1"/>
</dbReference>
<evidence type="ECO:0000256" key="2">
    <source>
        <dbReference type="ARBA" id="ARBA00007269"/>
    </source>
</evidence>
<dbReference type="SUPFAM" id="SSF57850">
    <property type="entry name" value="RING/U-box"/>
    <property type="match status" value="1"/>
</dbReference>
<dbReference type="PROSITE" id="PS50089">
    <property type="entry name" value="ZF_RING_2"/>
    <property type="match status" value="1"/>
</dbReference>
<dbReference type="HOGENOM" id="CLU_005714_2_2_1"/>
<dbReference type="Pfam" id="PF01424">
    <property type="entry name" value="R3H"/>
    <property type="match status" value="1"/>
</dbReference>
<keyword evidence="15" id="KW-1185">Reference proteome</keyword>
<dbReference type="GO" id="GO:0005634">
    <property type="term" value="C:nucleus"/>
    <property type="evidence" value="ECO:0007669"/>
    <property type="project" value="UniProtKB-SubCell"/>
</dbReference>
<keyword evidence="7" id="KW-0805">Transcription regulation</keyword>
<dbReference type="Gene3D" id="3.30.1370.50">
    <property type="entry name" value="R3H-like domain"/>
    <property type="match status" value="1"/>
</dbReference>
<evidence type="ECO:0000256" key="7">
    <source>
        <dbReference type="ARBA" id="ARBA00023015"/>
    </source>
</evidence>
<dbReference type="AlphaFoldDB" id="G0VHF9"/>
<dbReference type="FunCoup" id="G0VHF9">
    <property type="interactions" value="1070"/>
</dbReference>
<dbReference type="GO" id="GO:0005737">
    <property type="term" value="C:cytoplasm"/>
    <property type="evidence" value="ECO:0007669"/>
    <property type="project" value="EnsemblFungi"/>
</dbReference>
<proteinExistence type="inferred from homology"/>
<dbReference type="InterPro" id="IPR001374">
    <property type="entry name" value="R3H_dom"/>
</dbReference>
<dbReference type="InterPro" id="IPR034078">
    <property type="entry name" value="NFX1_fam"/>
</dbReference>
<dbReference type="GO" id="GO:0008270">
    <property type="term" value="F:zinc ion binding"/>
    <property type="evidence" value="ECO:0007669"/>
    <property type="project" value="UniProtKB-KW"/>
</dbReference>
<dbReference type="InterPro" id="IPR034077">
    <property type="entry name" value="R3H_FAP1"/>
</dbReference>
<dbReference type="GO" id="GO:0000122">
    <property type="term" value="P:negative regulation of transcription by RNA polymerase II"/>
    <property type="evidence" value="ECO:0007669"/>
    <property type="project" value="TreeGrafter"/>
</dbReference>
<evidence type="ECO:0000256" key="4">
    <source>
        <dbReference type="ARBA" id="ARBA00022737"/>
    </source>
</evidence>
<evidence type="ECO:0000256" key="3">
    <source>
        <dbReference type="ARBA" id="ARBA00022723"/>
    </source>
</evidence>
<organism evidence="14 15">
    <name type="scientific">Naumovozyma castellii</name>
    <name type="common">Yeast</name>
    <name type="synonym">Saccharomyces castellii</name>
    <dbReference type="NCBI Taxonomy" id="27288"/>
    <lineage>
        <taxon>Eukaryota</taxon>
        <taxon>Fungi</taxon>
        <taxon>Dikarya</taxon>
        <taxon>Ascomycota</taxon>
        <taxon>Saccharomycotina</taxon>
        <taxon>Saccharomycetes</taxon>
        <taxon>Saccharomycetales</taxon>
        <taxon>Saccharomycetaceae</taxon>
        <taxon>Naumovozyma</taxon>
    </lineage>
</organism>
<dbReference type="InParanoid" id="G0VHF9"/>
<evidence type="ECO:0000256" key="8">
    <source>
        <dbReference type="ARBA" id="ARBA00023163"/>
    </source>
</evidence>
<evidence type="ECO:0008006" key="16">
    <source>
        <dbReference type="Google" id="ProtNLM"/>
    </source>
</evidence>
<evidence type="ECO:0000313" key="15">
    <source>
        <dbReference type="Proteomes" id="UP000001640"/>
    </source>
</evidence>